<dbReference type="RefSeq" id="WP_344979882.1">
    <property type="nucleotide sequence ID" value="NZ_BAABFN010000006.1"/>
</dbReference>
<name>A0ABP8G003_9BACT</name>
<gene>
    <name evidence="3" type="ORF">GCM10023143_25380</name>
</gene>
<dbReference type="EMBL" id="BAABFN010000006">
    <property type="protein sequence ID" value="GAA4314497.1"/>
    <property type="molecule type" value="Genomic_DNA"/>
</dbReference>
<organism evidence="3 4">
    <name type="scientific">Compostibacter hankyongensis</name>
    <dbReference type="NCBI Taxonomy" id="1007089"/>
    <lineage>
        <taxon>Bacteria</taxon>
        <taxon>Pseudomonadati</taxon>
        <taxon>Bacteroidota</taxon>
        <taxon>Chitinophagia</taxon>
        <taxon>Chitinophagales</taxon>
        <taxon>Chitinophagaceae</taxon>
        <taxon>Compostibacter</taxon>
    </lineage>
</organism>
<reference evidence="4" key="1">
    <citation type="journal article" date="2019" name="Int. J. Syst. Evol. Microbiol.">
        <title>The Global Catalogue of Microorganisms (GCM) 10K type strain sequencing project: providing services to taxonomists for standard genome sequencing and annotation.</title>
        <authorList>
            <consortium name="The Broad Institute Genomics Platform"/>
            <consortium name="The Broad Institute Genome Sequencing Center for Infectious Disease"/>
            <person name="Wu L."/>
            <person name="Ma J."/>
        </authorList>
    </citation>
    <scope>NUCLEOTIDE SEQUENCE [LARGE SCALE GENOMIC DNA]</scope>
    <source>
        <strain evidence="4">JCM 17664</strain>
    </source>
</reference>
<accession>A0ABP8G003</accession>
<keyword evidence="4" id="KW-1185">Reference proteome</keyword>
<protein>
    <submittedName>
        <fullName evidence="3">Uncharacterized protein</fullName>
    </submittedName>
</protein>
<evidence type="ECO:0000256" key="2">
    <source>
        <dbReference type="SAM" id="SignalP"/>
    </source>
</evidence>
<feature type="chain" id="PRO_5045904964" evidence="2">
    <location>
        <begin position="26"/>
        <end position="385"/>
    </location>
</feature>
<evidence type="ECO:0000256" key="1">
    <source>
        <dbReference type="SAM" id="Coils"/>
    </source>
</evidence>
<evidence type="ECO:0000313" key="4">
    <source>
        <dbReference type="Proteomes" id="UP001501207"/>
    </source>
</evidence>
<proteinExistence type="predicted"/>
<evidence type="ECO:0000313" key="3">
    <source>
        <dbReference type="EMBL" id="GAA4314497.1"/>
    </source>
</evidence>
<keyword evidence="1" id="KW-0175">Coiled coil</keyword>
<dbReference type="Proteomes" id="UP001501207">
    <property type="component" value="Unassembled WGS sequence"/>
</dbReference>
<feature type="coiled-coil region" evidence="1">
    <location>
        <begin position="306"/>
        <end position="382"/>
    </location>
</feature>
<keyword evidence="2" id="KW-0732">Signal</keyword>
<comment type="caution">
    <text evidence="3">The sequence shown here is derived from an EMBL/GenBank/DDBJ whole genome shotgun (WGS) entry which is preliminary data.</text>
</comment>
<feature type="signal peptide" evidence="2">
    <location>
        <begin position="1"/>
        <end position="25"/>
    </location>
</feature>
<sequence>MKNKISTKYFCILPLLLFVSVASPAQTTYDETTSIVDIPHGILYQSGPGAANQKNWKYFYGTKLTVNGNGTTRNFEICITKYPYGEMVLRQWDPYTDQWTPWRRFVLQDTLGAAYVSGSFSVGSTSKLGTFDVVYDKTAGDRHFYTRSGVRLRRTGDNGNWASSYGFVTNNNKDYGGWGAYGGNDTVYFYYLGKTFQDNIMAWFPNGNVGIGTSHPQSKLSVNGTVTAKKVTVTQSGWADYVFDPGYSPISLDSLNIYIRNNHHLPEIPASAEIAKQGLDLGDNQTKLLQKIEELTLYAIDQDKQISAQEIKLSKQERQLKEQQNLLRGQTAQLKILRDQNAAQQQKLTTQKSRLATQQQLIDQLSAVVKAQETRLKTLEEKLTR</sequence>